<evidence type="ECO:0000313" key="2">
    <source>
        <dbReference type="Proteomes" id="UP000027361"/>
    </source>
</evidence>
<reference evidence="1 2" key="1">
    <citation type="submission" date="2014-05" db="EMBL/GenBank/DDBJ databases">
        <title>Draft genome sequence of a rare smut relative, Tilletiaria anomala UBC 951.</title>
        <authorList>
            <consortium name="DOE Joint Genome Institute"/>
            <person name="Toome M."/>
            <person name="Kuo A."/>
            <person name="Henrissat B."/>
            <person name="Lipzen A."/>
            <person name="Tritt A."/>
            <person name="Yoshinaga Y."/>
            <person name="Zane M."/>
            <person name="Barry K."/>
            <person name="Grigoriev I.V."/>
            <person name="Spatafora J.W."/>
            <person name="Aimea M.C."/>
        </authorList>
    </citation>
    <scope>NUCLEOTIDE SEQUENCE [LARGE SCALE GENOMIC DNA]</scope>
    <source>
        <strain evidence="1 2">UBC 951</strain>
    </source>
</reference>
<organism evidence="1 2">
    <name type="scientific">Tilletiaria anomala (strain ATCC 24038 / CBS 436.72 / UBC 951)</name>
    <dbReference type="NCBI Taxonomy" id="1037660"/>
    <lineage>
        <taxon>Eukaryota</taxon>
        <taxon>Fungi</taxon>
        <taxon>Dikarya</taxon>
        <taxon>Basidiomycota</taxon>
        <taxon>Ustilaginomycotina</taxon>
        <taxon>Exobasidiomycetes</taxon>
        <taxon>Georgefischeriales</taxon>
        <taxon>Tilletiariaceae</taxon>
        <taxon>Tilletiaria</taxon>
    </lineage>
</organism>
<dbReference type="HOGENOM" id="CLU_2943452_0_0_1"/>
<name>A0A066W3L5_TILAU</name>
<protein>
    <submittedName>
        <fullName evidence="1">Uncharacterized protein</fullName>
    </submittedName>
</protein>
<comment type="caution">
    <text evidence="1">The sequence shown here is derived from an EMBL/GenBank/DDBJ whole genome shotgun (WGS) entry which is preliminary data.</text>
</comment>
<dbReference type="GeneID" id="25264285"/>
<evidence type="ECO:0000313" key="1">
    <source>
        <dbReference type="EMBL" id="KDN47148.1"/>
    </source>
</evidence>
<keyword evidence="2" id="KW-1185">Reference proteome</keyword>
<sequence>MATAVLLIPTALLLTTCLPITCLPIIFPQAILLLETHPLAAHLPTVRLPRALHLYPTQAR</sequence>
<proteinExistence type="predicted"/>
<gene>
    <name evidence="1" type="ORF">K437DRAFT_255940</name>
</gene>
<dbReference type="AlphaFoldDB" id="A0A066W3L5"/>
<dbReference type="Proteomes" id="UP000027361">
    <property type="component" value="Unassembled WGS sequence"/>
</dbReference>
<dbReference type="EMBL" id="JMSN01000031">
    <property type="protein sequence ID" value="KDN47148.1"/>
    <property type="molecule type" value="Genomic_DNA"/>
</dbReference>
<dbReference type="RefSeq" id="XP_013243769.1">
    <property type="nucleotide sequence ID" value="XM_013388315.1"/>
</dbReference>
<dbReference type="InParanoid" id="A0A066W3L5"/>
<accession>A0A066W3L5</accession>